<dbReference type="CDD" id="cd06445">
    <property type="entry name" value="ATase"/>
    <property type="match status" value="1"/>
</dbReference>
<accession>D4LEB4</accession>
<dbReference type="InterPro" id="IPR001497">
    <property type="entry name" value="MethylDNA_cys_MeTrfase_AS"/>
</dbReference>
<evidence type="ECO:0000256" key="2">
    <source>
        <dbReference type="ARBA" id="ARBA00022603"/>
    </source>
</evidence>
<keyword evidence="3 8" id="KW-0808">Transferase</keyword>
<keyword evidence="5" id="KW-0234">DNA repair</keyword>
<dbReference type="PANTHER" id="PTHR42942">
    <property type="entry name" value="6-O-METHYLGUANINE DNA METHYLTRANSFERASE"/>
    <property type="match status" value="1"/>
</dbReference>
<evidence type="ECO:0000259" key="7">
    <source>
        <dbReference type="Pfam" id="PF01035"/>
    </source>
</evidence>
<keyword evidence="9" id="KW-1185">Reference proteome</keyword>
<dbReference type="STRING" id="213810.RUM_19170"/>
<dbReference type="PANTHER" id="PTHR42942:SF1">
    <property type="entry name" value="ALKYLTRANSFERASE-LIKE PROTEIN 1"/>
    <property type="match status" value="1"/>
</dbReference>
<gene>
    <name evidence="8" type="ordered locus">RUM_19170</name>
</gene>
<dbReference type="GO" id="GO:0006281">
    <property type="term" value="P:DNA repair"/>
    <property type="evidence" value="ECO:0007669"/>
    <property type="project" value="UniProtKB-KW"/>
</dbReference>
<dbReference type="NCBIfam" id="TIGR00589">
    <property type="entry name" value="ogt"/>
    <property type="match status" value="1"/>
</dbReference>
<comment type="catalytic activity">
    <reaction evidence="1">
        <text>a 4-O-methyl-thymidine in DNA + L-cysteinyl-[protein] = a thymidine in DNA + S-methyl-L-cysteinyl-[protein]</text>
        <dbReference type="Rhea" id="RHEA:53428"/>
        <dbReference type="Rhea" id="RHEA-COMP:10131"/>
        <dbReference type="Rhea" id="RHEA-COMP:10132"/>
        <dbReference type="Rhea" id="RHEA-COMP:13555"/>
        <dbReference type="Rhea" id="RHEA-COMP:13556"/>
        <dbReference type="ChEBI" id="CHEBI:29950"/>
        <dbReference type="ChEBI" id="CHEBI:82612"/>
        <dbReference type="ChEBI" id="CHEBI:137386"/>
        <dbReference type="ChEBI" id="CHEBI:137387"/>
        <dbReference type="EC" id="2.1.1.63"/>
    </reaction>
</comment>
<dbReference type="Pfam" id="PF01035">
    <property type="entry name" value="DNA_binding_1"/>
    <property type="match status" value="1"/>
</dbReference>
<dbReference type="Gene3D" id="1.10.10.10">
    <property type="entry name" value="Winged helix-like DNA-binding domain superfamily/Winged helix DNA-binding domain"/>
    <property type="match status" value="1"/>
</dbReference>
<dbReference type="KEGG" id="rch:RUM_19170"/>
<dbReference type="AlphaFoldDB" id="D4LEB4"/>
<keyword evidence="2 8" id="KW-0489">Methyltransferase</keyword>
<keyword evidence="4" id="KW-0227">DNA damage</keyword>
<evidence type="ECO:0000256" key="4">
    <source>
        <dbReference type="ARBA" id="ARBA00022763"/>
    </source>
</evidence>
<evidence type="ECO:0000256" key="5">
    <source>
        <dbReference type="ARBA" id="ARBA00023204"/>
    </source>
</evidence>
<dbReference type="PATRIC" id="fig|213810.4.peg.1817"/>
<organism evidence="8 9">
    <name type="scientific">Ruminococcus champanellensis (strain DSM 18848 / JCM 17042 / KCTC 15320 / 18P13)</name>
    <dbReference type="NCBI Taxonomy" id="213810"/>
    <lineage>
        <taxon>Bacteria</taxon>
        <taxon>Bacillati</taxon>
        <taxon>Bacillota</taxon>
        <taxon>Clostridia</taxon>
        <taxon>Eubacteriales</taxon>
        <taxon>Oscillospiraceae</taxon>
        <taxon>Ruminococcus</taxon>
    </lineage>
</organism>
<reference evidence="8" key="2">
    <citation type="submission" date="2010-03" db="EMBL/GenBank/DDBJ databases">
        <authorList>
            <person name="Pajon A."/>
        </authorList>
    </citation>
    <scope>NUCLEOTIDE SEQUENCE</scope>
    <source>
        <strain evidence="8">Type strain: 18P13</strain>
    </source>
</reference>
<dbReference type="PROSITE" id="PS00374">
    <property type="entry name" value="MGMT"/>
    <property type="match status" value="1"/>
</dbReference>
<dbReference type="InterPro" id="IPR052520">
    <property type="entry name" value="ATL_DNA_repair"/>
</dbReference>
<proteinExistence type="predicted"/>
<dbReference type="Proteomes" id="UP000007054">
    <property type="component" value="Chromosome"/>
</dbReference>
<dbReference type="HOGENOM" id="CLU_000445_52_5_9"/>
<sequence length="109" mass="12326">MEQQTVFERIYAVVRRIPAGKVASYRQVAWLAGNPRWARVVGYALHRNPNPDTIPCHRVVTKDGRVAPGFAFGGAQIQIQFLEQEGIGFSDGHVIMSQYQWQCTPDQLK</sequence>
<dbReference type="InterPro" id="IPR036217">
    <property type="entry name" value="MethylDNA_cys_MeTrfase_DNAb"/>
</dbReference>
<dbReference type="GO" id="GO:0032259">
    <property type="term" value="P:methylation"/>
    <property type="evidence" value="ECO:0007669"/>
    <property type="project" value="UniProtKB-KW"/>
</dbReference>
<dbReference type="SUPFAM" id="SSF46767">
    <property type="entry name" value="Methylated DNA-protein cysteine methyltransferase, C-terminal domain"/>
    <property type="match status" value="1"/>
</dbReference>
<dbReference type="InterPro" id="IPR036388">
    <property type="entry name" value="WH-like_DNA-bd_sf"/>
</dbReference>
<evidence type="ECO:0000313" key="8">
    <source>
        <dbReference type="EMBL" id="CBL17959.1"/>
    </source>
</evidence>
<name>D4LEB4_RUMC1</name>
<dbReference type="GeneID" id="83156591"/>
<evidence type="ECO:0000256" key="1">
    <source>
        <dbReference type="ARBA" id="ARBA00001286"/>
    </source>
</evidence>
<dbReference type="BioCyc" id="RCHA213810:RUM_RS09305-MONOMER"/>
<evidence type="ECO:0000313" key="9">
    <source>
        <dbReference type="Proteomes" id="UP000007054"/>
    </source>
</evidence>
<dbReference type="GO" id="GO:0003908">
    <property type="term" value="F:methylated-DNA-[protein]-cysteine S-methyltransferase activity"/>
    <property type="evidence" value="ECO:0007669"/>
    <property type="project" value="UniProtKB-EC"/>
</dbReference>
<dbReference type="InterPro" id="IPR014048">
    <property type="entry name" value="MethylDNA_cys_MeTrfase_DNA-bd"/>
</dbReference>
<dbReference type="OrthoDB" id="9789813at2"/>
<evidence type="ECO:0000256" key="3">
    <source>
        <dbReference type="ARBA" id="ARBA00022679"/>
    </source>
</evidence>
<feature type="domain" description="Methylated-DNA-[protein]-cysteine S-methyltransferase DNA binding" evidence="7">
    <location>
        <begin position="7"/>
        <end position="87"/>
    </location>
</feature>
<protein>
    <submittedName>
        <fullName evidence="8">O-6-methylguanine DNA methyltransferase</fullName>
    </submittedName>
</protein>
<dbReference type="EMBL" id="FP929052">
    <property type="protein sequence ID" value="CBL17959.1"/>
    <property type="molecule type" value="Genomic_DNA"/>
</dbReference>
<reference evidence="8" key="1">
    <citation type="submission" date="2010-03" db="EMBL/GenBank/DDBJ databases">
        <title>The genome sequence of Ruminococcus sp. 18P13.</title>
        <authorList>
            <consortium name="metaHIT consortium -- http://www.metahit.eu/"/>
            <person name="Pajon A."/>
            <person name="Turner K."/>
            <person name="Parkhill J."/>
            <person name="Bernalier A."/>
        </authorList>
    </citation>
    <scope>NUCLEOTIDE SEQUENCE [LARGE SCALE GENOMIC DNA]</scope>
    <source>
        <strain evidence="8">Type strain: 18P13</strain>
    </source>
</reference>
<comment type="catalytic activity">
    <reaction evidence="6">
        <text>a 6-O-methyl-2'-deoxyguanosine in DNA + L-cysteinyl-[protein] = S-methyl-L-cysteinyl-[protein] + a 2'-deoxyguanosine in DNA</text>
        <dbReference type="Rhea" id="RHEA:24000"/>
        <dbReference type="Rhea" id="RHEA-COMP:10131"/>
        <dbReference type="Rhea" id="RHEA-COMP:10132"/>
        <dbReference type="Rhea" id="RHEA-COMP:11367"/>
        <dbReference type="Rhea" id="RHEA-COMP:11368"/>
        <dbReference type="ChEBI" id="CHEBI:29950"/>
        <dbReference type="ChEBI" id="CHEBI:82612"/>
        <dbReference type="ChEBI" id="CHEBI:85445"/>
        <dbReference type="ChEBI" id="CHEBI:85448"/>
        <dbReference type="EC" id="2.1.1.63"/>
    </reaction>
</comment>
<dbReference type="RefSeq" id="WP_015558865.1">
    <property type="nucleotide sequence ID" value="NC_021039.1"/>
</dbReference>
<evidence type="ECO:0000256" key="6">
    <source>
        <dbReference type="ARBA" id="ARBA00049348"/>
    </source>
</evidence>